<feature type="chain" id="PRO_5008136698" description="CBM39 domain-containing protein" evidence="1">
    <location>
        <begin position="17"/>
        <end position="281"/>
    </location>
</feature>
<proteinExistence type="predicted"/>
<dbReference type="VEuPathDB" id="VectorBase:AMEC000242"/>
<organism evidence="3 4">
    <name type="scientific">Anopheles melas</name>
    <dbReference type="NCBI Taxonomy" id="34690"/>
    <lineage>
        <taxon>Eukaryota</taxon>
        <taxon>Metazoa</taxon>
        <taxon>Ecdysozoa</taxon>
        <taxon>Arthropoda</taxon>
        <taxon>Hexapoda</taxon>
        <taxon>Insecta</taxon>
        <taxon>Pterygota</taxon>
        <taxon>Neoptera</taxon>
        <taxon>Endopterygota</taxon>
        <taxon>Diptera</taxon>
        <taxon>Nematocera</taxon>
        <taxon>Culicoidea</taxon>
        <taxon>Culicidae</taxon>
        <taxon>Anophelinae</taxon>
        <taxon>Anopheles</taxon>
    </lineage>
</organism>
<keyword evidence="4" id="KW-1185">Reference proteome</keyword>
<sequence length="281" mass="32098">MLRALLIVIAFGASRAGLLDWFRGEDELEGHRIGKIYIEVLSPKGIRLWTAYNPDTELFGVELYVKYYGGRTEALDCALCQNVTEPVDGKFMLEDPNLVARFGDVLQYTIITFDGTTTMRHASRRQFVRGTTTIINSYEELIKPNDRCFCGARKLPEPLQDAPMSEVELLERIILRALGNRSRECEAISNWLVLRAEPRNEQADLLEYVRTYLELLLLRAKWRTLDAGGTGWTSSRPSELVVEVDDHRDGIAFQVRSTIEKLKLLELMRFSGMIEDYDGVL</sequence>
<dbReference type="Proteomes" id="UP000075902">
    <property type="component" value="Unassembled WGS sequence"/>
</dbReference>
<dbReference type="PROSITE" id="PS51969">
    <property type="entry name" value="CBM39"/>
    <property type="match status" value="1"/>
</dbReference>
<feature type="signal peptide" evidence="1">
    <location>
        <begin position="1"/>
        <end position="16"/>
    </location>
</feature>
<dbReference type="GO" id="GO:0030246">
    <property type="term" value="F:carbohydrate binding"/>
    <property type="evidence" value="ECO:0007669"/>
    <property type="project" value="InterPro"/>
</dbReference>
<evidence type="ECO:0000256" key="1">
    <source>
        <dbReference type="SAM" id="SignalP"/>
    </source>
</evidence>
<dbReference type="AlphaFoldDB" id="A0A182TDA1"/>
<dbReference type="Gene3D" id="2.60.40.2140">
    <property type="entry name" value="Beta-1,3-glucan-recognition protein, N-terminal domain"/>
    <property type="match status" value="1"/>
</dbReference>
<dbReference type="Pfam" id="PF15886">
    <property type="entry name" value="CBM39"/>
    <property type="match status" value="1"/>
</dbReference>
<keyword evidence="1" id="KW-0732">Signal</keyword>
<feature type="domain" description="CBM39" evidence="2">
    <location>
        <begin position="31"/>
        <end position="133"/>
    </location>
</feature>
<reference evidence="4" key="1">
    <citation type="submission" date="2014-01" db="EMBL/GenBank/DDBJ databases">
        <title>The Genome Sequence of Anopheles melas CM1001059_A (V2).</title>
        <authorList>
            <consortium name="The Broad Institute Genomics Platform"/>
            <person name="Neafsey D.E."/>
            <person name="Besansky N."/>
            <person name="Howell P."/>
            <person name="Walton C."/>
            <person name="Young S.K."/>
            <person name="Zeng Q."/>
            <person name="Gargeya S."/>
            <person name="Fitzgerald M."/>
            <person name="Haas B."/>
            <person name="Abouelleil A."/>
            <person name="Allen A.W."/>
            <person name="Alvarado L."/>
            <person name="Arachchi H.M."/>
            <person name="Berlin A.M."/>
            <person name="Chapman S.B."/>
            <person name="Gainer-Dewar J."/>
            <person name="Goldberg J."/>
            <person name="Griggs A."/>
            <person name="Gujja S."/>
            <person name="Hansen M."/>
            <person name="Howarth C."/>
            <person name="Imamovic A."/>
            <person name="Ireland A."/>
            <person name="Larimer J."/>
            <person name="McCowan C."/>
            <person name="Murphy C."/>
            <person name="Pearson M."/>
            <person name="Poon T.W."/>
            <person name="Priest M."/>
            <person name="Roberts A."/>
            <person name="Saif S."/>
            <person name="Shea T."/>
            <person name="Sisk P."/>
            <person name="Sykes S."/>
            <person name="Wortman J."/>
            <person name="Nusbaum C."/>
            <person name="Birren B."/>
        </authorList>
    </citation>
    <scope>NUCLEOTIDE SEQUENCE [LARGE SCALE GENOMIC DNA]</scope>
    <source>
        <strain evidence="4">CM1001059</strain>
    </source>
</reference>
<evidence type="ECO:0000313" key="3">
    <source>
        <dbReference type="EnsemblMetazoa" id="AMEC000242-PA"/>
    </source>
</evidence>
<dbReference type="EnsemblMetazoa" id="AMEC000242-RA">
    <property type="protein sequence ID" value="AMEC000242-PA"/>
    <property type="gene ID" value="AMEC000242"/>
</dbReference>
<accession>A0A182TDA1</accession>
<evidence type="ECO:0000313" key="4">
    <source>
        <dbReference type="Proteomes" id="UP000075902"/>
    </source>
</evidence>
<dbReference type="InterPro" id="IPR043030">
    <property type="entry name" value="BGBP_N_sf"/>
</dbReference>
<evidence type="ECO:0000259" key="2">
    <source>
        <dbReference type="PROSITE" id="PS51969"/>
    </source>
</evidence>
<dbReference type="InterPro" id="IPR031756">
    <property type="entry name" value="BGBP_N"/>
</dbReference>
<reference evidence="3" key="2">
    <citation type="submission" date="2020-05" db="UniProtKB">
        <authorList>
            <consortium name="EnsemblMetazoa"/>
        </authorList>
    </citation>
    <scope>IDENTIFICATION</scope>
    <source>
        <strain evidence="3">CM1001059</strain>
    </source>
</reference>
<name>A0A182TDA1_9DIPT</name>
<protein>
    <recommendedName>
        <fullName evidence="2">CBM39 domain-containing protein</fullName>
    </recommendedName>
</protein>